<dbReference type="CDD" id="cd01127">
    <property type="entry name" value="TrwB_TraG_TraD_VirD4"/>
    <property type="match status" value="2"/>
</dbReference>
<accession>A0A6V8JXG3</accession>
<dbReference type="EMBL" id="BLPF01000001">
    <property type="protein sequence ID" value="GFJ77443.1"/>
    <property type="molecule type" value="Genomic_DNA"/>
</dbReference>
<reference evidence="3 4" key="1">
    <citation type="submission" date="2020-03" db="EMBL/GenBank/DDBJ databases">
        <title>Whole genome shotgun sequence of Phytohabitans houttuyneae NBRC 108639.</title>
        <authorList>
            <person name="Komaki H."/>
            <person name="Tamura T."/>
        </authorList>
    </citation>
    <scope>NUCLEOTIDE SEQUENCE [LARGE SCALE GENOMIC DNA]</scope>
    <source>
        <strain evidence="3 4">NBRC 108639</strain>
    </source>
</reference>
<feature type="domain" description="Helicase HerA central" evidence="1">
    <location>
        <begin position="123"/>
        <end position="208"/>
    </location>
</feature>
<reference evidence="3 4" key="2">
    <citation type="submission" date="2020-03" db="EMBL/GenBank/DDBJ databases">
        <authorList>
            <person name="Ichikawa N."/>
            <person name="Kimura A."/>
            <person name="Kitahashi Y."/>
            <person name="Uohara A."/>
        </authorList>
    </citation>
    <scope>NUCLEOTIDE SEQUENCE [LARGE SCALE GENOMIC DNA]</scope>
    <source>
        <strain evidence="3 4">NBRC 108639</strain>
    </source>
</reference>
<feature type="domain" description="Type IV secretion system coupling protein TraD DNA-binding" evidence="2">
    <location>
        <begin position="347"/>
        <end position="452"/>
    </location>
</feature>
<proteinExistence type="predicted"/>
<dbReference type="SUPFAM" id="SSF52540">
    <property type="entry name" value="P-loop containing nucleoside triphosphate hydrolases"/>
    <property type="match status" value="1"/>
</dbReference>
<protein>
    <recommendedName>
        <fullName evidence="5">Type IV secretion system coupling protein TraD DNA-binding domain-containing protein</fullName>
    </recommendedName>
</protein>
<comment type="caution">
    <text evidence="3">The sequence shown here is derived from an EMBL/GenBank/DDBJ whole genome shotgun (WGS) entry which is preliminary data.</text>
</comment>
<evidence type="ECO:0000259" key="1">
    <source>
        <dbReference type="Pfam" id="PF01935"/>
    </source>
</evidence>
<dbReference type="InterPro" id="IPR051162">
    <property type="entry name" value="T4SS_component"/>
</dbReference>
<keyword evidence="4" id="KW-1185">Reference proteome</keyword>
<dbReference type="Pfam" id="PF01935">
    <property type="entry name" value="DUF87"/>
    <property type="match status" value="1"/>
</dbReference>
<dbReference type="RefSeq" id="WP_173054850.1">
    <property type="nucleotide sequence ID" value="NZ_BLPF01000001.1"/>
</dbReference>
<gene>
    <name evidence="3" type="ORF">Phou_016230</name>
</gene>
<evidence type="ECO:0008006" key="5">
    <source>
        <dbReference type="Google" id="ProtNLM"/>
    </source>
</evidence>
<evidence type="ECO:0000313" key="4">
    <source>
        <dbReference type="Proteomes" id="UP000482800"/>
    </source>
</evidence>
<sequence length="527" mass="57112">MADRDPVRRRAHQPRRVPAANLQAQVTTLAHGIAASFGVYSGARQRLRRLPMPNPARVLAGRPLRGGFLLSTDELAVLAGLPLDLAVPGLLRARAKPMPAPIDVPDSGRNIKILGRAEVGGHTVGLAVADARHHLHVIGSTGTGKSTLLVRMIVADILAGRAVVVIDPKGDLVTDVLDRIPAAMADRVILIDPNQPGGDRLNPLLGDDPDLTVDNIVSIFAKIFQRFWGPRMDDIFRMAGLTLIRHANPVLTNISPLLLQRQFRSQLTVDLDDPEGLRGFWDSFETTPHAQRAQMIAPVLSRLRLILTRPFPKYTLGAATSTFDMGKALNTGGIVLARLPKGQLGEDTARVMGSFVLSTAWQAATARARKPEDQRRDATVFVDEAHNFLNLPGSVDDMLAEARGYHLALVLAHQNLAQLPTETQRALSANARNKIFFDVAPEDAVDLAKHTLPELDAHDLSHMDVYRAAARLVAGGRPSPAFTLRTLPPAEPVGEATAIRQACAARVAGTDPDEPAVRQLARRTRRP</sequence>
<evidence type="ECO:0000313" key="3">
    <source>
        <dbReference type="EMBL" id="GFJ77443.1"/>
    </source>
</evidence>
<dbReference type="AlphaFoldDB" id="A0A6V8JXG3"/>
<dbReference type="PANTHER" id="PTHR30121">
    <property type="entry name" value="UNCHARACTERIZED PROTEIN YJGR-RELATED"/>
    <property type="match status" value="1"/>
</dbReference>
<dbReference type="InterPro" id="IPR019476">
    <property type="entry name" value="T4SS_TraD_DNA-bd"/>
</dbReference>
<evidence type="ECO:0000259" key="2">
    <source>
        <dbReference type="Pfam" id="PF10412"/>
    </source>
</evidence>
<dbReference type="InterPro" id="IPR002789">
    <property type="entry name" value="HerA_central"/>
</dbReference>
<dbReference type="Gene3D" id="3.40.50.300">
    <property type="entry name" value="P-loop containing nucleotide triphosphate hydrolases"/>
    <property type="match status" value="2"/>
</dbReference>
<dbReference type="Proteomes" id="UP000482800">
    <property type="component" value="Unassembled WGS sequence"/>
</dbReference>
<dbReference type="InterPro" id="IPR027417">
    <property type="entry name" value="P-loop_NTPase"/>
</dbReference>
<organism evidence="3 4">
    <name type="scientific">Phytohabitans houttuyneae</name>
    <dbReference type="NCBI Taxonomy" id="1076126"/>
    <lineage>
        <taxon>Bacteria</taxon>
        <taxon>Bacillati</taxon>
        <taxon>Actinomycetota</taxon>
        <taxon>Actinomycetes</taxon>
        <taxon>Micromonosporales</taxon>
        <taxon>Micromonosporaceae</taxon>
    </lineage>
</organism>
<name>A0A6V8JXG3_9ACTN</name>
<dbReference type="Pfam" id="PF10412">
    <property type="entry name" value="TrwB_AAD_bind"/>
    <property type="match status" value="1"/>
</dbReference>
<dbReference type="PANTHER" id="PTHR30121:SF11">
    <property type="entry name" value="AAA+ ATPASE DOMAIN-CONTAINING PROTEIN"/>
    <property type="match status" value="1"/>
</dbReference>